<feature type="transmembrane region" description="Helical" evidence="2">
    <location>
        <begin position="157"/>
        <end position="180"/>
    </location>
</feature>
<evidence type="ECO:0000313" key="4">
    <source>
        <dbReference type="Proteomes" id="UP000007947"/>
    </source>
</evidence>
<feature type="region of interest" description="Disordered" evidence="1">
    <location>
        <begin position="571"/>
        <end position="596"/>
    </location>
</feature>
<dbReference type="Proteomes" id="UP000007947">
    <property type="component" value="Chromosome"/>
</dbReference>
<accession>F5XTI3</accession>
<proteinExistence type="predicted"/>
<organism evidence="3 4">
    <name type="scientific">Microlunatus phosphovorus (strain ATCC 700054 / DSM 10555 / JCM 9379 / NBRC 101784 / NCIMB 13414 / VKM Ac-1990 / NM-1)</name>
    <dbReference type="NCBI Taxonomy" id="1032480"/>
    <lineage>
        <taxon>Bacteria</taxon>
        <taxon>Bacillati</taxon>
        <taxon>Actinomycetota</taxon>
        <taxon>Actinomycetes</taxon>
        <taxon>Propionibacteriales</taxon>
        <taxon>Propionibacteriaceae</taxon>
        <taxon>Microlunatus</taxon>
    </lineage>
</organism>
<feature type="compositionally biased region" description="Basic residues" evidence="1">
    <location>
        <begin position="615"/>
        <end position="626"/>
    </location>
</feature>
<reference evidence="3 4" key="1">
    <citation type="submission" date="2011-05" db="EMBL/GenBank/DDBJ databases">
        <title>Whole genome sequence of Microlunatus phosphovorus NM-1.</title>
        <authorList>
            <person name="Hosoyama A."/>
            <person name="Sasaki K."/>
            <person name="Harada T."/>
            <person name="Igarashi R."/>
            <person name="Kawakoshi A."/>
            <person name="Sasagawa M."/>
            <person name="Fukada J."/>
            <person name="Nakamura S."/>
            <person name="Katano Y."/>
            <person name="Hanada S."/>
            <person name="Kamagata Y."/>
            <person name="Nakamura N."/>
            <person name="Yamazaki S."/>
            <person name="Fujita N."/>
        </authorList>
    </citation>
    <scope>NUCLEOTIDE SEQUENCE [LARGE SCALE GENOMIC DNA]</scope>
    <source>
        <strain evidence="4">ATCC 700054 / DSM 10555 / JCM 9379 / NBRC 101784 / NCIMB 13414 / VKM Ac-1990 / NM-1</strain>
    </source>
</reference>
<keyword evidence="2" id="KW-0472">Membrane</keyword>
<feature type="transmembrane region" description="Helical" evidence="2">
    <location>
        <begin position="278"/>
        <end position="296"/>
    </location>
</feature>
<dbReference type="InterPro" id="IPR047655">
    <property type="entry name" value="Transpos_IS630-like"/>
</dbReference>
<gene>
    <name evidence="3" type="ordered locus">MLP_44180</name>
</gene>
<evidence type="ECO:0000256" key="1">
    <source>
        <dbReference type="SAM" id="MobiDB-lite"/>
    </source>
</evidence>
<feature type="transmembrane region" description="Helical" evidence="2">
    <location>
        <begin position="24"/>
        <end position="46"/>
    </location>
</feature>
<protein>
    <submittedName>
        <fullName evidence="3">Putative transposase</fullName>
    </submittedName>
</protein>
<evidence type="ECO:0000313" key="3">
    <source>
        <dbReference type="EMBL" id="BAK37432.1"/>
    </source>
</evidence>
<dbReference type="STRING" id="1032480.MLP_44180"/>
<keyword evidence="2" id="KW-1133">Transmembrane helix</keyword>
<evidence type="ECO:0000256" key="2">
    <source>
        <dbReference type="SAM" id="Phobius"/>
    </source>
</evidence>
<feature type="compositionally biased region" description="Basic and acidic residues" evidence="1">
    <location>
        <begin position="633"/>
        <end position="646"/>
    </location>
</feature>
<dbReference type="AlphaFoldDB" id="F5XTI3"/>
<keyword evidence="2" id="KW-0812">Transmembrane</keyword>
<dbReference type="EMBL" id="AP012204">
    <property type="protein sequence ID" value="BAK37432.1"/>
    <property type="molecule type" value="Genomic_DNA"/>
</dbReference>
<feature type="transmembrane region" description="Helical" evidence="2">
    <location>
        <begin position="118"/>
        <end position="136"/>
    </location>
</feature>
<feature type="transmembrane region" description="Helical" evidence="2">
    <location>
        <begin position="83"/>
        <end position="106"/>
    </location>
</feature>
<keyword evidence="4" id="KW-1185">Reference proteome</keyword>
<dbReference type="KEGG" id="mph:MLP_44180"/>
<dbReference type="HOGENOM" id="CLU_410390_0_0_11"/>
<dbReference type="eggNOG" id="COG3415">
    <property type="taxonomic scope" value="Bacteria"/>
</dbReference>
<dbReference type="SUPFAM" id="SSF46689">
    <property type="entry name" value="Homeodomain-like"/>
    <property type="match status" value="1"/>
</dbReference>
<dbReference type="NCBIfam" id="NF033545">
    <property type="entry name" value="transpos_IS630"/>
    <property type="match status" value="1"/>
</dbReference>
<dbReference type="Pfam" id="PF13551">
    <property type="entry name" value="HTH_29"/>
    <property type="match status" value="1"/>
</dbReference>
<feature type="compositionally biased region" description="Basic and acidic residues" evidence="1">
    <location>
        <begin position="654"/>
        <end position="663"/>
    </location>
</feature>
<feature type="transmembrane region" description="Helical" evidence="2">
    <location>
        <begin position="52"/>
        <end position="71"/>
    </location>
</feature>
<name>F5XTI3_MICPN</name>
<feature type="transmembrane region" description="Helical" evidence="2">
    <location>
        <begin position="200"/>
        <end position="221"/>
    </location>
</feature>
<dbReference type="eggNOG" id="COG0477">
    <property type="taxonomic scope" value="Bacteria"/>
</dbReference>
<feature type="transmembrane region" description="Helical" evidence="2">
    <location>
        <begin position="230"/>
        <end position="250"/>
    </location>
</feature>
<dbReference type="InterPro" id="IPR009057">
    <property type="entry name" value="Homeodomain-like_sf"/>
</dbReference>
<feature type="region of interest" description="Disordered" evidence="1">
    <location>
        <begin position="615"/>
        <end position="669"/>
    </location>
</feature>
<feature type="transmembrane region" description="Helical" evidence="2">
    <location>
        <begin position="256"/>
        <end position="271"/>
    </location>
</feature>
<sequence>METAENVADPNSVDRTTPEPGIRVVSWLVATFAVTTITALFCLFVPDLWHWMVIPLSIAGVLVGVDVIEWISGRLDIFQPRAVVALLGFHLCYLGPMLHVTLDYWPRFVAPADDWRESLGILGAVNAIGILLYRFIISLRRPQRVQRPGRELDVRRFLTITTAAVAIGLLALGLVVTQFGGLLRYVQVLAGQRELLAGRGWLLLLAESWPMLLFIAVTLLARKKLRASNVATIALIIGFLIVQFTVSGLRGSRAETVWPTAIALAFVHLAITRISRRVIIAALLILTGFSYAYGFYKTAGAQVLDLANQRTTLQMMSAQTGRSFTLLVLEDYGRAGTQALVVDRLSRGAELSWGATYLGDVARLAPDMLIPTPSNDKVAAGTELLHADGVQNSEIADRVGVSRPTVNRWRDRYEASGIDGLVDEERSGRPREIDPSDIVTATLTPPPARLGVTHWSSRLLASQLKVNHVTITKAWKRFGVRPWKSDTFKFSTDPELEAKVVDVVGLYLAPPENAVVLCVDEKSQIQALNRTQKVLPMQPGHAEQRTHDYVRHGTTTLFAALEIAGLSRGRAASGDGQLRDSQASEGQVLAGGEPADHRALHPDLWVVAEPGRGLVRHHRTPSHPPRRVPFSPRPDDQDPGLHRRLEPPQTPLHLDQDTRRDPHQNQPET</sequence>